<protein>
    <recommendedName>
        <fullName evidence="1">ATP-dependent DNA helicase</fullName>
        <ecNumber evidence="1">5.6.2.3</ecNumber>
    </recommendedName>
</protein>
<keyword evidence="1" id="KW-0378">Hydrolase</keyword>
<keyword evidence="1" id="KW-0067">ATP-binding</keyword>
<feature type="domain" description="Helitron helicase-like" evidence="3">
    <location>
        <begin position="3"/>
        <end position="30"/>
    </location>
</feature>
<reference evidence="4 5" key="1">
    <citation type="submission" date="2024-01" db="EMBL/GenBank/DDBJ databases">
        <title>The complete chloroplast genome sequence of Lithospermum erythrorhizon: insights into the phylogenetic relationship among Boraginaceae species and the maternal lineages of purple gromwells.</title>
        <authorList>
            <person name="Okada T."/>
            <person name="Watanabe K."/>
        </authorList>
    </citation>
    <scope>NUCLEOTIDE SEQUENCE [LARGE SCALE GENOMIC DNA]</scope>
</reference>
<dbReference type="Proteomes" id="UP001454036">
    <property type="component" value="Unassembled WGS sequence"/>
</dbReference>
<dbReference type="GO" id="GO:0043139">
    <property type="term" value="F:5'-3' DNA helicase activity"/>
    <property type="evidence" value="ECO:0007669"/>
    <property type="project" value="UniProtKB-EC"/>
</dbReference>
<keyword evidence="1" id="KW-0347">Helicase</keyword>
<keyword evidence="1" id="KW-0227">DNA damage</keyword>
<dbReference type="GO" id="GO:0005524">
    <property type="term" value="F:ATP binding"/>
    <property type="evidence" value="ECO:0007669"/>
    <property type="project" value="UniProtKB-KW"/>
</dbReference>
<keyword evidence="5" id="KW-1185">Reference proteome</keyword>
<dbReference type="InterPro" id="IPR025476">
    <property type="entry name" value="Helitron_helicase-like"/>
</dbReference>
<evidence type="ECO:0000259" key="3">
    <source>
        <dbReference type="Pfam" id="PF14214"/>
    </source>
</evidence>
<dbReference type="Gene3D" id="3.40.50.300">
    <property type="entry name" value="P-loop containing nucleotide triphosphate hydrolases"/>
    <property type="match status" value="1"/>
</dbReference>
<evidence type="ECO:0000313" key="4">
    <source>
        <dbReference type="EMBL" id="GAA0156524.1"/>
    </source>
</evidence>
<dbReference type="EMBL" id="BAABME010019235">
    <property type="protein sequence ID" value="GAA0156524.1"/>
    <property type="molecule type" value="Genomic_DNA"/>
</dbReference>
<dbReference type="EC" id="5.6.2.3" evidence="1"/>
<dbReference type="GO" id="GO:0006310">
    <property type="term" value="P:DNA recombination"/>
    <property type="evidence" value="ECO:0007669"/>
    <property type="project" value="UniProtKB-KW"/>
</dbReference>
<feature type="domain" description="DNA helicase Pif1-like DEAD-box helicase" evidence="2">
    <location>
        <begin position="478"/>
        <end position="541"/>
    </location>
</feature>
<sequence>MSGELFGKVAAVVHVVEFQKRGLPHAHFLIILKPAYKYLSAEAYDRIVCAELPDKIEDPYLYSLVVKHMMHGPCGSLNSNNVCMVNGKCKNHYPKEFAECTTHGKGTYPAYRRRNNGRTAKVRGHILDNRWVIPYNLTLLAEFNCHINIELCCDIKAVKYLYKYIHKGHDKVLFKVGSDSEVSTVNEIADFQNARWVSPVEATWRIFGFPLYGMYPAVIQLQVHMPNFHCIQFEDDTDLEDLLHNERLQRTMLTEFFTTNAVDSEAKRLNLLYKQFPMYYVWDSQIRTWTRRKKGKVIGRLCTVNPIEGERYYLRLLLNNVHAPTSYDFLLLVDGVQCETFQKAAYLRGLLQQDGDIDKTIEEASVYRMPSELRRLFATLLHYCKPTDPQKLFTTYYEFMAEDFIRVQSQLHLSNEEVLQKVLQGINDTLESLGRNVNQFHLVPFEYITTEFERLTREISAERSIPVPEEDLLAIHRLNIEQKAAFDLIYDAALSGKGGVYFVDGPGGTGKCFLYKVLLAHIRSKGYIGLIVASSGIAATNFWEAEQHTQDLKYRLTEGQM</sequence>
<gene>
    <name evidence="4" type="ORF">LIER_38286</name>
</gene>
<name>A0AAV3PXK9_LITER</name>
<dbReference type="SUPFAM" id="SSF52540">
    <property type="entry name" value="P-loop containing nucleoside triphosphate hydrolases"/>
    <property type="match status" value="1"/>
</dbReference>
<accession>A0AAV3PXK9</accession>
<keyword evidence="1" id="KW-0233">DNA recombination</keyword>
<organism evidence="4 5">
    <name type="scientific">Lithospermum erythrorhizon</name>
    <name type="common">Purple gromwell</name>
    <name type="synonym">Lithospermum officinale var. erythrorhizon</name>
    <dbReference type="NCBI Taxonomy" id="34254"/>
    <lineage>
        <taxon>Eukaryota</taxon>
        <taxon>Viridiplantae</taxon>
        <taxon>Streptophyta</taxon>
        <taxon>Embryophyta</taxon>
        <taxon>Tracheophyta</taxon>
        <taxon>Spermatophyta</taxon>
        <taxon>Magnoliopsida</taxon>
        <taxon>eudicotyledons</taxon>
        <taxon>Gunneridae</taxon>
        <taxon>Pentapetalae</taxon>
        <taxon>asterids</taxon>
        <taxon>lamiids</taxon>
        <taxon>Boraginales</taxon>
        <taxon>Boraginaceae</taxon>
        <taxon>Boraginoideae</taxon>
        <taxon>Lithospermeae</taxon>
        <taxon>Lithospermum</taxon>
    </lineage>
</organism>
<keyword evidence="1" id="KW-0234">DNA repair</keyword>
<dbReference type="PANTHER" id="PTHR10492">
    <property type="match status" value="1"/>
</dbReference>
<keyword evidence="1" id="KW-0547">Nucleotide-binding</keyword>
<comment type="catalytic activity">
    <reaction evidence="1">
        <text>ATP + H2O = ADP + phosphate + H(+)</text>
        <dbReference type="Rhea" id="RHEA:13065"/>
        <dbReference type="ChEBI" id="CHEBI:15377"/>
        <dbReference type="ChEBI" id="CHEBI:15378"/>
        <dbReference type="ChEBI" id="CHEBI:30616"/>
        <dbReference type="ChEBI" id="CHEBI:43474"/>
        <dbReference type="ChEBI" id="CHEBI:456216"/>
        <dbReference type="EC" id="5.6.2.3"/>
    </reaction>
</comment>
<dbReference type="InterPro" id="IPR027417">
    <property type="entry name" value="P-loop_NTPase"/>
</dbReference>
<dbReference type="PANTHER" id="PTHR10492:SF94">
    <property type="entry name" value="ATP-DEPENDENT DNA HELICASE"/>
    <property type="match status" value="1"/>
</dbReference>
<dbReference type="GO" id="GO:0016787">
    <property type="term" value="F:hydrolase activity"/>
    <property type="evidence" value="ECO:0007669"/>
    <property type="project" value="UniProtKB-KW"/>
</dbReference>
<evidence type="ECO:0000259" key="2">
    <source>
        <dbReference type="Pfam" id="PF05970"/>
    </source>
</evidence>
<evidence type="ECO:0000313" key="5">
    <source>
        <dbReference type="Proteomes" id="UP001454036"/>
    </source>
</evidence>
<comment type="cofactor">
    <cofactor evidence="1">
        <name>Mg(2+)</name>
        <dbReference type="ChEBI" id="CHEBI:18420"/>
    </cofactor>
</comment>
<comment type="caution">
    <text evidence="4">The sequence shown here is derived from an EMBL/GenBank/DDBJ whole genome shotgun (WGS) entry which is preliminary data.</text>
</comment>
<proteinExistence type="inferred from homology"/>
<dbReference type="InterPro" id="IPR010285">
    <property type="entry name" value="DNA_helicase_pif1-like_DEAD"/>
</dbReference>
<dbReference type="Pfam" id="PF14214">
    <property type="entry name" value="Helitron_like_N"/>
    <property type="match status" value="1"/>
</dbReference>
<dbReference type="GO" id="GO:0006281">
    <property type="term" value="P:DNA repair"/>
    <property type="evidence" value="ECO:0007669"/>
    <property type="project" value="UniProtKB-KW"/>
</dbReference>
<dbReference type="GO" id="GO:0000723">
    <property type="term" value="P:telomere maintenance"/>
    <property type="evidence" value="ECO:0007669"/>
    <property type="project" value="InterPro"/>
</dbReference>
<comment type="similarity">
    <text evidence="1">Belongs to the helicase family.</text>
</comment>
<evidence type="ECO:0000256" key="1">
    <source>
        <dbReference type="RuleBase" id="RU363044"/>
    </source>
</evidence>
<dbReference type="AlphaFoldDB" id="A0AAV3PXK9"/>
<dbReference type="Pfam" id="PF05970">
    <property type="entry name" value="PIF1"/>
    <property type="match status" value="1"/>
</dbReference>